<keyword evidence="2" id="KW-1185">Reference proteome</keyword>
<reference evidence="1 2" key="1">
    <citation type="journal article" date="2007" name="J. Bacteriol.">
        <title>The complete genome sequence of Roseobacter denitrificans reveals a mixotrophic rather than photosynthetic metabolism.</title>
        <authorList>
            <person name="Swingley W.D."/>
            <person name="Sadekar S."/>
            <person name="Mastrian S.D."/>
            <person name="Matthies H.J."/>
            <person name="Hao J."/>
            <person name="Ramos H."/>
            <person name="Acharya C.R."/>
            <person name="Conrad A.L."/>
            <person name="Taylor H.L."/>
            <person name="Dejesa L.C."/>
            <person name="Shah M.K."/>
            <person name="O'huallachain M.E."/>
            <person name="Lince M.T."/>
            <person name="Blankenship R.E."/>
            <person name="Beatty J.T."/>
            <person name="Touchman J.W."/>
        </authorList>
    </citation>
    <scope>NUCLEOTIDE SEQUENCE [LARGE SCALE GENOMIC DNA]</scope>
    <source>
        <strain evidence="2">ATCC 33942 / OCh 114</strain>
    </source>
</reference>
<evidence type="ECO:0000313" key="1">
    <source>
        <dbReference type="EMBL" id="ABG30951.1"/>
    </source>
</evidence>
<name>Q16AP2_ROSDO</name>
<dbReference type="KEGG" id="rde:RD1_1306"/>
<dbReference type="STRING" id="375451.RD1_1306"/>
<protein>
    <submittedName>
        <fullName evidence="1">Uncharacterized protein</fullName>
    </submittedName>
</protein>
<proteinExistence type="predicted"/>
<dbReference type="EMBL" id="CP000362">
    <property type="protein sequence ID" value="ABG30951.1"/>
    <property type="molecule type" value="Genomic_DNA"/>
</dbReference>
<dbReference type="RefSeq" id="WP_011567571.1">
    <property type="nucleotide sequence ID" value="NC_008209.1"/>
</dbReference>
<evidence type="ECO:0000313" key="2">
    <source>
        <dbReference type="Proteomes" id="UP000007029"/>
    </source>
</evidence>
<gene>
    <name evidence="1" type="ordered locus">RD1_1306</name>
</gene>
<dbReference type="HOGENOM" id="CLU_1863341_0_0_5"/>
<dbReference type="eggNOG" id="ENOG5032Z5C">
    <property type="taxonomic scope" value="Bacteria"/>
</dbReference>
<dbReference type="Proteomes" id="UP000007029">
    <property type="component" value="Chromosome"/>
</dbReference>
<sequence>MNQSDFQSFLDDVSECFIERDFALWRSRVLYPFSLITSAGAIVIENDDELRDNFELYLQACDAMQLDRIYRVPLGLEACSDGTWLGSYETNLLRNGMRATAPYRSTALLHKNADGIRMSSIMNARGHHDWTGKQPNMDD</sequence>
<dbReference type="AlphaFoldDB" id="Q16AP2"/>
<organism evidence="1 2">
    <name type="scientific">Roseobacter denitrificans (strain ATCC 33942 / OCh 114)</name>
    <name type="common">Erythrobacter sp. (strain OCh 114)</name>
    <name type="synonym">Roseobacter denitrificans</name>
    <dbReference type="NCBI Taxonomy" id="375451"/>
    <lineage>
        <taxon>Bacteria</taxon>
        <taxon>Pseudomonadati</taxon>
        <taxon>Pseudomonadota</taxon>
        <taxon>Alphaproteobacteria</taxon>
        <taxon>Rhodobacterales</taxon>
        <taxon>Roseobacteraceae</taxon>
        <taxon>Roseobacter</taxon>
    </lineage>
</organism>
<dbReference type="OrthoDB" id="7651124at2"/>
<accession>Q16AP2</accession>